<dbReference type="AlphaFoldDB" id="A0A9X1TAU0"/>
<reference evidence="1" key="1">
    <citation type="submission" date="2021-12" db="EMBL/GenBank/DDBJ databases">
        <title>Novel species in genus Dyadobacter.</title>
        <authorList>
            <person name="Ma C."/>
        </authorList>
    </citation>
    <scope>NUCLEOTIDE SEQUENCE</scope>
    <source>
        <strain evidence="1">CY399</strain>
    </source>
</reference>
<comment type="caution">
    <text evidence="1">The sequence shown here is derived from an EMBL/GenBank/DDBJ whole genome shotgun (WGS) entry which is preliminary data.</text>
</comment>
<evidence type="ECO:0000313" key="2">
    <source>
        <dbReference type="Proteomes" id="UP001139700"/>
    </source>
</evidence>
<dbReference type="RefSeq" id="WP_234615788.1">
    <property type="nucleotide sequence ID" value="NZ_CP098806.1"/>
</dbReference>
<organism evidence="1 2">
    <name type="scientific">Dyadobacter fanqingshengii</name>
    <dbReference type="NCBI Taxonomy" id="2906443"/>
    <lineage>
        <taxon>Bacteria</taxon>
        <taxon>Pseudomonadati</taxon>
        <taxon>Bacteroidota</taxon>
        <taxon>Cytophagia</taxon>
        <taxon>Cytophagales</taxon>
        <taxon>Spirosomataceae</taxon>
        <taxon>Dyadobacter</taxon>
    </lineage>
</organism>
<dbReference type="Pfam" id="PF22028">
    <property type="entry name" value="DUF6934"/>
    <property type="match status" value="1"/>
</dbReference>
<protein>
    <submittedName>
        <fullName evidence="1">Uncharacterized protein</fullName>
    </submittedName>
</protein>
<sequence length="162" mass="18713">MKTEYYDYKVSKNCLLFEFESVSQFKSIRKLIIYTPSEKVSNMYNLALCDILSNGESCDRNISNNLDMGKVIATVVNSMISFCKAYPNSSIYITGSTPARTRLYNIIISKELLEARRIFEIYGLKGMKREPFIPNRKYDAFLITYLNNKSDESDSQSEKDQI</sequence>
<evidence type="ECO:0000313" key="1">
    <source>
        <dbReference type="EMBL" id="MCF0042950.1"/>
    </source>
</evidence>
<proteinExistence type="predicted"/>
<accession>A0A9X1TAU0</accession>
<dbReference type="Proteomes" id="UP001139700">
    <property type="component" value="Unassembled WGS sequence"/>
</dbReference>
<gene>
    <name evidence="1" type="ORF">LXM24_22800</name>
</gene>
<name>A0A9X1TAU0_9BACT</name>
<dbReference type="EMBL" id="JAJTTA010000005">
    <property type="protein sequence ID" value="MCF0042950.1"/>
    <property type="molecule type" value="Genomic_DNA"/>
</dbReference>
<dbReference type="InterPro" id="IPR053865">
    <property type="entry name" value="DUF6934"/>
</dbReference>
<keyword evidence="2" id="KW-1185">Reference proteome</keyword>